<dbReference type="FunFam" id="3.30.70.360:FF:000005">
    <property type="entry name" value="Putative Aminoacylase-1"/>
    <property type="match status" value="1"/>
</dbReference>
<evidence type="ECO:0000256" key="9">
    <source>
        <dbReference type="PIRSR" id="PIRSR036696-1"/>
    </source>
</evidence>
<dbReference type="InterPro" id="IPR001261">
    <property type="entry name" value="ArgE/DapE_CS"/>
</dbReference>
<dbReference type="Pfam" id="PF07687">
    <property type="entry name" value="M20_dimer"/>
    <property type="match status" value="1"/>
</dbReference>
<dbReference type="SUPFAM" id="SSF55031">
    <property type="entry name" value="Bacterial exopeptidase dimerisation domain"/>
    <property type="match status" value="1"/>
</dbReference>
<dbReference type="SUPFAM" id="SSF53187">
    <property type="entry name" value="Zn-dependent exopeptidases"/>
    <property type="match status" value="1"/>
</dbReference>
<feature type="binding site" evidence="10">
    <location>
        <position position="86"/>
    </location>
    <ligand>
        <name>Zn(2+)</name>
        <dbReference type="ChEBI" id="CHEBI:29105"/>
        <label>1</label>
    </ligand>
</feature>
<gene>
    <name evidence="12" type="ORF">ABMA28_002912</name>
</gene>
<dbReference type="InterPro" id="IPR002933">
    <property type="entry name" value="Peptidase_M20"/>
</dbReference>
<dbReference type="PANTHER" id="PTHR45892:SF1">
    <property type="entry name" value="AMINOACYLASE-1"/>
    <property type="match status" value="1"/>
</dbReference>
<keyword evidence="4" id="KW-0963">Cytoplasm</keyword>
<dbReference type="Gene3D" id="1.10.150.900">
    <property type="match status" value="1"/>
</dbReference>
<dbReference type="EC" id="3.5.1.14" evidence="3"/>
<feature type="binding site" evidence="10">
    <location>
        <position position="118"/>
    </location>
    <ligand>
        <name>Zn(2+)</name>
        <dbReference type="ChEBI" id="CHEBI:29105"/>
        <label>2</label>
    </ligand>
</feature>
<dbReference type="CDD" id="cd05646">
    <property type="entry name" value="M20_AcylaseI_like"/>
    <property type="match status" value="1"/>
</dbReference>
<feature type="binding site" evidence="10">
    <location>
        <position position="378"/>
    </location>
    <ligand>
        <name>Zn(2+)</name>
        <dbReference type="ChEBI" id="CHEBI:29105"/>
        <label>2</label>
    </ligand>
</feature>
<protein>
    <recommendedName>
        <fullName evidence="3">N-acyl-aliphatic-L-amino acid amidohydrolase</fullName>
        <ecNumber evidence="3">3.5.1.14</ecNumber>
    </recommendedName>
    <alternativeName>
        <fullName evidence="8">N-acyl-L-amino-acid amidohydrolase</fullName>
    </alternativeName>
</protein>
<dbReference type="Pfam" id="PF01546">
    <property type="entry name" value="Peptidase_M20"/>
    <property type="match status" value="1"/>
</dbReference>
<dbReference type="InterPro" id="IPR011650">
    <property type="entry name" value="Peptidase_M20_dimer"/>
</dbReference>
<evidence type="ECO:0000256" key="10">
    <source>
        <dbReference type="PIRSR" id="PIRSR036696-2"/>
    </source>
</evidence>
<feature type="binding site" evidence="10">
    <location>
        <position position="118"/>
    </location>
    <ligand>
        <name>Zn(2+)</name>
        <dbReference type="ChEBI" id="CHEBI:29105"/>
        <label>1</label>
    </ligand>
</feature>
<evidence type="ECO:0000256" key="3">
    <source>
        <dbReference type="ARBA" id="ARBA00011913"/>
    </source>
</evidence>
<dbReference type="PROSITE" id="PS00758">
    <property type="entry name" value="ARGE_DAPE_CPG2_1"/>
    <property type="match status" value="1"/>
</dbReference>
<name>A0ABD0SYG0_LOXSC</name>
<evidence type="ECO:0000259" key="11">
    <source>
        <dbReference type="Pfam" id="PF07687"/>
    </source>
</evidence>
<dbReference type="InterPro" id="IPR010159">
    <property type="entry name" value="N-acyl_aa_amidohydrolase"/>
</dbReference>
<dbReference type="FunFam" id="3.40.630.10:FF:000019">
    <property type="entry name" value="Aminoacylase 1"/>
    <property type="match status" value="1"/>
</dbReference>
<evidence type="ECO:0000313" key="12">
    <source>
        <dbReference type="EMBL" id="KAL0830794.1"/>
    </source>
</evidence>
<keyword evidence="7 10" id="KW-0862">Zinc</keyword>
<keyword evidence="6" id="KW-0378">Hydrolase</keyword>
<evidence type="ECO:0000256" key="2">
    <source>
        <dbReference type="ARBA" id="ARBA00006247"/>
    </source>
</evidence>
<dbReference type="NCBIfam" id="TIGR01880">
    <property type="entry name" value="Ac-peptdase-euk"/>
    <property type="match status" value="1"/>
</dbReference>
<feature type="binding site" evidence="10">
    <location>
        <position position="180"/>
    </location>
    <ligand>
        <name>Zn(2+)</name>
        <dbReference type="ChEBI" id="CHEBI:29105"/>
        <label>1</label>
    </ligand>
</feature>
<feature type="binding site" evidence="10">
    <location>
        <position position="153"/>
    </location>
    <ligand>
        <name>Zn(2+)</name>
        <dbReference type="ChEBI" id="CHEBI:29105"/>
        <label>2</label>
    </ligand>
</feature>
<proteinExistence type="inferred from homology"/>
<dbReference type="EMBL" id="JBEDNZ010000013">
    <property type="protein sequence ID" value="KAL0830794.1"/>
    <property type="molecule type" value="Genomic_DNA"/>
</dbReference>
<evidence type="ECO:0000256" key="7">
    <source>
        <dbReference type="ARBA" id="ARBA00022833"/>
    </source>
</evidence>
<dbReference type="Gene3D" id="3.40.630.10">
    <property type="entry name" value="Zn peptidases"/>
    <property type="match status" value="1"/>
</dbReference>
<feature type="active site" evidence="9">
    <location>
        <position position="88"/>
    </location>
</feature>
<dbReference type="PROSITE" id="PS00759">
    <property type="entry name" value="ARGE_DAPE_CPG2_2"/>
    <property type="match status" value="1"/>
</dbReference>
<comment type="subcellular location">
    <subcellularLocation>
        <location evidence="1">Cytoplasm</location>
    </subcellularLocation>
</comment>
<dbReference type="InterPro" id="IPR036264">
    <property type="entry name" value="Bact_exopeptidase_dim_dom"/>
</dbReference>
<dbReference type="PIRSF" id="PIRSF036696">
    <property type="entry name" value="ACY-1"/>
    <property type="match status" value="1"/>
</dbReference>
<comment type="cofactor">
    <cofactor evidence="10">
        <name>Zn(2+)</name>
        <dbReference type="ChEBI" id="CHEBI:29105"/>
    </cofactor>
    <text evidence="10">Binds 2 Zn(2+) ions per subunit.</text>
</comment>
<sequence length="409" mass="45969">MFFCLSDVMSVDYENDPAVTNLRNYLRIRSVHPNINYDECITYLRGQAAELGLPVQVFEPLPKKPVLVMTWEGTEPHLPSILLNSHMDVVPVFEKSWTYPPFEARIVDGSIYARGIQDMKSVAVQYIEAVRRLKEKGTRLKRTVHLSFVPDEEIGGGPGMAKFVKTDDFKNLNVGFSLDEGYASATEDYLVFNGERSIWHIKITCPGKSGHGSLLLPDNNGEKIRYIIDKFMDLRGESKKKLEDDPNLTIGDVTSVNLTKLNGGIQENVVPETLSVSFDIRIATSVDHKQFEDMIKSWCDEAGAGVTYDFSQKDPHVPSTPLDSTNPYWLAFKEAAERLKIPLKPLTFPGGTDSRYIREVGVRALGFSPMARTTPMLHAHDEHLRAETFLRGITIYETIVPALANVEVF</sequence>
<dbReference type="InterPro" id="IPR052083">
    <property type="entry name" value="Aminoacylase-1_M20A"/>
</dbReference>
<dbReference type="GO" id="GO:0004046">
    <property type="term" value="F:aminoacylase activity"/>
    <property type="evidence" value="ECO:0007669"/>
    <property type="project" value="UniProtKB-EC"/>
</dbReference>
<comment type="similarity">
    <text evidence="2">Belongs to the peptidase M20A family.</text>
</comment>
<dbReference type="AlphaFoldDB" id="A0ABD0SYG0"/>
<reference evidence="12 13" key="1">
    <citation type="submission" date="2024-06" db="EMBL/GenBank/DDBJ databases">
        <title>A chromosome-level genome assembly of beet webworm, Loxostege sticticalis.</title>
        <authorList>
            <person name="Zhang Y."/>
        </authorList>
    </citation>
    <scope>NUCLEOTIDE SEQUENCE [LARGE SCALE GENOMIC DNA]</scope>
    <source>
        <strain evidence="12">AQ028</strain>
        <tissue evidence="12">Male pupae</tissue>
    </source>
</reference>
<comment type="caution">
    <text evidence="12">The sequence shown here is derived from an EMBL/GenBank/DDBJ whole genome shotgun (WGS) entry which is preliminary data.</text>
</comment>
<dbReference type="GO" id="GO:0005737">
    <property type="term" value="C:cytoplasm"/>
    <property type="evidence" value="ECO:0007669"/>
    <property type="project" value="UniProtKB-SubCell"/>
</dbReference>
<dbReference type="Gene3D" id="3.30.70.360">
    <property type="match status" value="1"/>
</dbReference>
<dbReference type="GO" id="GO:0046872">
    <property type="term" value="F:metal ion binding"/>
    <property type="evidence" value="ECO:0007669"/>
    <property type="project" value="UniProtKB-KW"/>
</dbReference>
<accession>A0ABD0SYG0</accession>
<evidence type="ECO:0000256" key="1">
    <source>
        <dbReference type="ARBA" id="ARBA00004496"/>
    </source>
</evidence>
<dbReference type="Proteomes" id="UP001549921">
    <property type="component" value="Unassembled WGS sequence"/>
</dbReference>
<feature type="active site" description="Proton acceptor" evidence="9">
    <location>
        <position position="152"/>
    </location>
</feature>
<dbReference type="PANTHER" id="PTHR45892">
    <property type="entry name" value="AMINOACYLASE-1"/>
    <property type="match status" value="1"/>
</dbReference>
<evidence type="ECO:0000256" key="5">
    <source>
        <dbReference type="ARBA" id="ARBA00022723"/>
    </source>
</evidence>
<organism evidence="12 13">
    <name type="scientific">Loxostege sticticalis</name>
    <name type="common">Beet webworm moth</name>
    <dbReference type="NCBI Taxonomy" id="481309"/>
    <lineage>
        <taxon>Eukaryota</taxon>
        <taxon>Metazoa</taxon>
        <taxon>Ecdysozoa</taxon>
        <taxon>Arthropoda</taxon>
        <taxon>Hexapoda</taxon>
        <taxon>Insecta</taxon>
        <taxon>Pterygota</taxon>
        <taxon>Neoptera</taxon>
        <taxon>Endopterygota</taxon>
        <taxon>Lepidoptera</taxon>
        <taxon>Glossata</taxon>
        <taxon>Ditrysia</taxon>
        <taxon>Pyraloidea</taxon>
        <taxon>Crambidae</taxon>
        <taxon>Pyraustinae</taxon>
        <taxon>Loxostege</taxon>
    </lineage>
</organism>
<feature type="domain" description="Peptidase M20 dimerisation" evidence="11">
    <location>
        <begin position="193"/>
        <end position="303"/>
    </location>
</feature>
<evidence type="ECO:0000313" key="13">
    <source>
        <dbReference type="Proteomes" id="UP001549921"/>
    </source>
</evidence>
<evidence type="ECO:0000256" key="8">
    <source>
        <dbReference type="ARBA" id="ARBA00029656"/>
    </source>
</evidence>
<evidence type="ECO:0000256" key="6">
    <source>
        <dbReference type="ARBA" id="ARBA00022801"/>
    </source>
</evidence>
<evidence type="ECO:0000256" key="4">
    <source>
        <dbReference type="ARBA" id="ARBA00022490"/>
    </source>
</evidence>
<keyword evidence="5 10" id="KW-0479">Metal-binding</keyword>